<dbReference type="PANTHER" id="PTHR30204">
    <property type="entry name" value="REDOX-CYCLING DRUG-SENSING TRANSCRIPTIONAL ACTIVATOR SOXR"/>
    <property type="match status" value="1"/>
</dbReference>
<dbReference type="RefSeq" id="WP_390226527.1">
    <property type="nucleotide sequence ID" value="NZ_JBHSCN010000001.1"/>
</dbReference>
<dbReference type="Pfam" id="PF06445">
    <property type="entry name" value="GyrI-like"/>
    <property type="match status" value="1"/>
</dbReference>
<keyword evidence="1" id="KW-0238">DNA-binding</keyword>
<dbReference type="Proteomes" id="UP001595900">
    <property type="component" value="Unassembled WGS sequence"/>
</dbReference>
<dbReference type="PROSITE" id="PS50937">
    <property type="entry name" value="HTH_MERR_2"/>
    <property type="match status" value="1"/>
</dbReference>
<dbReference type="Pfam" id="PF13411">
    <property type="entry name" value="MerR_1"/>
    <property type="match status" value="1"/>
</dbReference>
<dbReference type="SUPFAM" id="SSF46955">
    <property type="entry name" value="Putative DNA-binding domain"/>
    <property type="match status" value="1"/>
</dbReference>
<sequence>MGTLSIGDFSRATLLGVTALRHYHRVGLLVPAAVDEATGYRRYSTQQIEQAVLIKRLRQLRMPLDRIRELLEAGSVSGRSRVIQRHRADLLLERADIQNAITELETLLAPEIARGVVSRRSMPEVTGLTLCEEIAAASVVGWLSRSLGRLSMALRQAGAHAVGPAVGIFEDALFTRGSGTARIVIPSSPTRAEGSAATFTTPAVELCVIAHSGPHTSIGRSYAALGAHVAEQEVSAPGPIREVYLVGPLETDDEAAWITEICWPVRGTDTADEARPS</sequence>
<dbReference type="SUPFAM" id="SSF55136">
    <property type="entry name" value="Probable bacterial effector-binding domain"/>
    <property type="match status" value="1"/>
</dbReference>
<name>A0ABV8PZW3_9MICO</name>
<dbReference type="SMART" id="SM00422">
    <property type="entry name" value="HTH_MERR"/>
    <property type="match status" value="1"/>
</dbReference>
<protein>
    <submittedName>
        <fullName evidence="3">MerR family transcriptional regulator</fullName>
    </submittedName>
</protein>
<dbReference type="InterPro" id="IPR010499">
    <property type="entry name" value="AraC_E-bd"/>
</dbReference>
<dbReference type="Gene3D" id="1.10.1660.10">
    <property type="match status" value="1"/>
</dbReference>
<dbReference type="Gene3D" id="3.20.80.10">
    <property type="entry name" value="Regulatory factor, effector binding domain"/>
    <property type="match status" value="1"/>
</dbReference>
<dbReference type="EMBL" id="JBHSCN010000001">
    <property type="protein sequence ID" value="MFC4241781.1"/>
    <property type="molecule type" value="Genomic_DNA"/>
</dbReference>
<dbReference type="InterPro" id="IPR029442">
    <property type="entry name" value="GyrI-like"/>
</dbReference>
<dbReference type="InterPro" id="IPR047057">
    <property type="entry name" value="MerR_fam"/>
</dbReference>
<dbReference type="InterPro" id="IPR009061">
    <property type="entry name" value="DNA-bd_dom_put_sf"/>
</dbReference>
<reference evidence="4" key="1">
    <citation type="journal article" date="2019" name="Int. J. Syst. Evol. Microbiol.">
        <title>The Global Catalogue of Microorganisms (GCM) 10K type strain sequencing project: providing services to taxonomists for standard genome sequencing and annotation.</title>
        <authorList>
            <consortium name="The Broad Institute Genomics Platform"/>
            <consortium name="The Broad Institute Genome Sequencing Center for Infectious Disease"/>
            <person name="Wu L."/>
            <person name="Ma J."/>
        </authorList>
    </citation>
    <scope>NUCLEOTIDE SEQUENCE [LARGE SCALE GENOMIC DNA]</scope>
    <source>
        <strain evidence="4">CGMCC 1.10363</strain>
    </source>
</reference>
<dbReference type="PANTHER" id="PTHR30204:SF97">
    <property type="entry name" value="MERR FAMILY REGULATORY PROTEIN"/>
    <property type="match status" value="1"/>
</dbReference>
<dbReference type="CDD" id="cd01107">
    <property type="entry name" value="HTH_BmrR"/>
    <property type="match status" value="1"/>
</dbReference>
<evidence type="ECO:0000313" key="3">
    <source>
        <dbReference type="EMBL" id="MFC4241781.1"/>
    </source>
</evidence>
<proteinExistence type="predicted"/>
<feature type="domain" description="HTH merR-type" evidence="2">
    <location>
        <begin position="3"/>
        <end position="73"/>
    </location>
</feature>
<gene>
    <name evidence="3" type="ORF">ACFOYW_00220</name>
</gene>
<dbReference type="InterPro" id="IPR000551">
    <property type="entry name" value="MerR-type_HTH_dom"/>
</dbReference>
<evidence type="ECO:0000259" key="2">
    <source>
        <dbReference type="PROSITE" id="PS50937"/>
    </source>
</evidence>
<dbReference type="SMART" id="SM00871">
    <property type="entry name" value="AraC_E_bind"/>
    <property type="match status" value="1"/>
</dbReference>
<dbReference type="InterPro" id="IPR011256">
    <property type="entry name" value="Reg_factor_effector_dom_sf"/>
</dbReference>
<accession>A0ABV8PZW3</accession>
<keyword evidence="4" id="KW-1185">Reference proteome</keyword>
<comment type="caution">
    <text evidence="3">The sequence shown here is derived from an EMBL/GenBank/DDBJ whole genome shotgun (WGS) entry which is preliminary data.</text>
</comment>
<organism evidence="3 4">
    <name type="scientific">Gryllotalpicola reticulitermitis</name>
    <dbReference type="NCBI Taxonomy" id="1184153"/>
    <lineage>
        <taxon>Bacteria</taxon>
        <taxon>Bacillati</taxon>
        <taxon>Actinomycetota</taxon>
        <taxon>Actinomycetes</taxon>
        <taxon>Micrococcales</taxon>
        <taxon>Microbacteriaceae</taxon>
        <taxon>Gryllotalpicola</taxon>
    </lineage>
</organism>
<evidence type="ECO:0000256" key="1">
    <source>
        <dbReference type="ARBA" id="ARBA00023125"/>
    </source>
</evidence>
<evidence type="ECO:0000313" key="4">
    <source>
        <dbReference type="Proteomes" id="UP001595900"/>
    </source>
</evidence>